<dbReference type="EMBL" id="JALJOQ010000160">
    <property type="protein sequence ID" value="KAK9792689.1"/>
    <property type="molecule type" value="Genomic_DNA"/>
</dbReference>
<dbReference type="InterPro" id="IPR019393">
    <property type="entry name" value="WASH_strumpellin"/>
</dbReference>
<dbReference type="PANTHER" id="PTHR15691:SF6">
    <property type="entry name" value="WASH COMPLEX SUBUNIT 5"/>
    <property type="match status" value="1"/>
</dbReference>
<dbReference type="GO" id="GO:0030041">
    <property type="term" value="P:actin filament polymerization"/>
    <property type="evidence" value="ECO:0007669"/>
    <property type="project" value="TreeGrafter"/>
</dbReference>
<sequence length="988" mass="106603">MPLQSWLVEGELAEWSKTLYALVAGIVELHQQLLDLLRTIHAGGFIQTSLESFMRAGQGQQLMLEGVAILGALLLAMDRRLPGAVRERAVVMHVRISGGAAALGPGLNSIMALAAASGRRSGARAPEGWPTALFMRLPLPESVVLGVVSSARSNDVYNQVGHWPAPEHRTSALAYQASLLYLALYFVPHVLHQDTALMRTLVDKHFADSWVISWGPGLHADLAVEWDGFRAARSALATVASPAHAKELAAAHAALWPKLQAQLDVYVRHRSLEGDFIVSHMGDLLACLRACNASLRWSLLHLSGTQKKLRAAVSAHGPSVDAILALLLDTAVLEHEVRSGYGALLEGKKQRWGTAQEHLTQSLEDLAHFYAALQSLPRARPSPHSAAWFSGLLQRVEHMGWRDENSDASAHAQAVAAALDDLQRFPPPEAALQTAHFVDKARGALALLLCVADVWKNPAWVVRLRSLLAKVSSLLEIPLLRMCQAQLPEASASCHTLSTSLLDFANHLLQVVPEMVIATMEEVAVMWEHQVVPLEARVSRAALKSVAQHPNHIRLAQLAARIAQLSDGIRTLHRSRLGVLALDAQGLLEACLARHLSQRLASAFATALSFPMPGPPLAPSDSSELRRGSGLLGRAAAFGSAVPAREDLLSHLQALSKRLHALRGGLVDMADTIAAPVAALWDVQLQRVMSINSAKDAARFSRARSPEVLAGDPDGGHATFVGRLLGELLRLSDPVQTQYQALRCAWVDAEGAEVLGLDTFDSLRTALRPPGLAALDHLLACRLAWALKQALRHLQQQLRDGLHAHVVEYGLLGRPGQASSGPAAVAEVAQATSRHLVPLMDWLAVVGQMQLLRKALNFQLRHCCRLVPCGSLPKAVWALDQALIAELQLPADGTEGFTAPNDSSRQPESFAAAASSACADSEREANLQPPRARLKAGDVPQEFVALVRRCGFVAPAETQYIQAVRIPELPQALFLVPSRLHSGTHAPN</sequence>
<evidence type="ECO:0000256" key="1">
    <source>
        <dbReference type="ARBA" id="ARBA00006224"/>
    </source>
</evidence>
<comment type="similarity">
    <text evidence="1">Belongs to the strumpellin family.</text>
</comment>
<dbReference type="GO" id="GO:0051125">
    <property type="term" value="P:regulation of actin nucleation"/>
    <property type="evidence" value="ECO:0007669"/>
    <property type="project" value="TreeGrafter"/>
</dbReference>
<organism evidence="3 4">
    <name type="scientific">Symbiochloris irregularis</name>
    <dbReference type="NCBI Taxonomy" id="706552"/>
    <lineage>
        <taxon>Eukaryota</taxon>
        <taxon>Viridiplantae</taxon>
        <taxon>Chlorophyta</taxon>
        <taxon>core chlorophytes</taxon>
        <taxon>Trebouxiophyceae</taxon>
        <taxon>Trebouxiales</taxon>
        <taxon>Trebouxiaceae</taxon>
        <taxon>Symbiochloris</taxon>
    </lineage>
</organism>
<proteinExistence type="inferred from homology"/>
<reference evidence="3 4" key="1">
    <citation type="journal article" date="2024" name="Nat. Commun.">
        <title>Phylogenomics reveals the evolutionary origins of lichenization in chlorophyte algae.</title>
        <authorList>
            <person name="Puginier C."/>
            <person name="Libourel C."/>
            <person name="Otte J."/>
            <person name="Skaloud P."/>
            <person name="Haon M."/>
            <person name="Grisel S."/>
            <person name="Petersen M."/>
            <person name="Berrin J.G."/>
            <person name="Delaux P.M."/>
            <person name="Dal Grande F."/>
            <person name="Keller J."/>
        </authorList>
    </citation>
    <scope>NUCLEOTIDE SEQUENCE [LARGE SCALE GENOMIC DNA]</scope>
    <source>
        <strain evidence="3 4">SAG 2036</strain>
    </source>
</reference>
<dbReference type="Proteomes" id="UP001465755">
    <property type="component" value="Unassembled WGS sequence"/>
</dbReference>
<dbReference type="GO" id="GO:0005768">
    <property type="term" value="C:endosome"/>
    <property type="evidence" value="ECO:0007669"/>
    <property type="project" value="TreeGrafter"/>
</dbReference>
<evidence type="ECO:0000313" key="4">
    <source>
        <dbReference type="Proteomes" id="UP001465755"/>
    </source>
</evidence>
<dbReference type="GO" id="GO:0140285">
    <property type="term" value="P:endosome fission"/>
    <property type="evidence" value="ECO:0007669"/>
    <property type="project" value="TreeGrafter"/>
</dbReference>
<name>A0AAW1NS81_9CHLO</name>
<dbReference type="Pfam" id="PF10266">
    <property type="entry name" value="Strumpellin"/>
    <property type="match status" value="2"/>
</dbReference>
<gene>
    <name evidence="3" type="ORF">WJX73_001305</name>
</gene>
<dbReference type="GO" id="GO:0007032">
    <property type="term" value="P:endosome organization"/>
    <property type="evidence" value="ECO:0007669"/>
    <property type="project" value="TreeGrafter"/>
</dbReference>
<keyword evidence="4" id="KW-1185">Reference proteome</keyword>
<dbReference type="GO" id="GO:0071203">
    <property type="term" value="C:WASH complex"/>
    <property type="evidence" value="ECO:0007669"/>
    <property type="project" value="InterPro"/>
</dbReference>
<feature type="region of interest" description="Disordered" evidence="2">
    <location>
        <begin position="895"/>
        <end position="915"/>
    </location>
</feature>
<dbReference type="PANTHER" id="PTHR15691">
    <property type="entry name" value="WASH COMPLEX SUBUNIT 5"/>
    <property type="match status" value="1"/>
</dbReference>
<evidence type="ECO:0000256" key="2">
    <source>
        <dbReference type="SAM" id="MobiDB-lite"/>
    </source>
</evidence>
<dbReference type="AlphaFoldDB" id="A0AAW1NS81"/>
<protein>
    <submittedName>
        <fullName evidence="3">Uncharacterized protein</fullName>
    </submittedName>
</protein>
<comment type="caution">
    <text evidence="3">The sequence shown here is derived from an EMBL/GenBank/DDBJ whole genome shotgun (WGS) entry which is preliminary data.</text>
</comment>
<evidence type="ECO:0000313" key="3">
    <source>
        <dbReference type="EMBL" id="KAK9792689.1"/>
    </source>
</evidence>
<accession>A0AAW1NS81</accession>